<organism evidence="8 9">
    <name type="scientific">Shewanella japonica</name>
    <dbReference type="NCBI Taxonomy" id="93973"/>
    <lineage>
        <taxon>Bacteria</taxon>
        <taxon>Pseudomonadati</taxon>
        <taxon>Pseudomonadota</taxon>
        <taxon>Gammaproteobacteria</taxon>
        <taxon>Alteromonadales</taxon>
        <taxon>Shewanellaceae</taxon>
        <taxon>Shewanella</taxon>
    </lineage>
</organism>
<dbReference type="PANTHER" id="PTHR11455:SF22">
    <property type="entry name" value="CRYPTOCHROME DASH"/>
    <property type="match status" value="1"/>
</dbReference>
<comment type="function">
    <text evidence="6">May have a photoreceptor function.</text>
</comment>
<dbReference type="Proteomes" id="UP000191820">
    <property type="component" value="Chromosome"/>
</dbReference>
<evidence type="ECO:0000259" key="7">
    <source>
        <dbReference type="PROSITE" id="PS51645"/>
    </source>
</evidence>
<dbReference type="Pfam" id="PF00875">
    <property type="entry name" value="DNA_photolyase"/>
    <property type="match status" value="1"/>
</dbReference>
<dbReference type="PROSITE" id="PS51645">
    <property type="entry name" value="PHR_CRY_ALPHA_BETA"/>
    <property type="match status" value="1"/>
</dbReference>
<comment type="cofactor">
    <cofactor evidence="6">
        <name>FAD</name>
        <dbReference type="ChEBI" id="CHEBI:57692"/>
    </cofactor>
    <text evidence="6">Binds 1 FAD per subunit.</text>
</comment>
<reference evidence="8 9" key="1">
    <citation type="submission" date="2017-03" db="EMBL/GenBank/DDBJ databases">
        <title>Genome sequencing of Shewanella japonica KCTC 22435.</title>
        <authorList>
            <person name="Kim K.M."/>
        </authorList>
    </citation>
    <scope>NUCLEOTIDE SEQUENCE [LARGE SCALE GENOMIC DNA]</scope>
    <source>
        <strain evidence="8 9">KCTC 22435</strain>
    </source>
</reference>
<feature type="domain" description="Photolyase/cryptochrome alpha/beta" evidence="7">
    <location>
        <begin position="4"/>
        <end position="149"/>
    </location>
</feature>
<evidence type="ECO:0000256" key="4">
    <source>
        <dbReference type="ARBA" id="ARBA00022827"/>
    </source>
</evidence>
<evidence type="ECO:0000256" key="1">
    <source>
        <dbReference type="ARBA" id="ARBA00005862"/>
    </source>
</evidence>
<dbReference type="Gene3D" id="1.10.579.10">
    <property type="entry name" value="DNA Cyclobutane Dipyrimidine Photolyase, subunit A, domain 3"/>
    <property type="match status" value="1"/>
</dbReference>
<evidence type="ECO:0000256" key="5">
    <source>
        <dbReference type="ARBA" id="ARBA00022991"/>
    </source>
</evidence>
<dbReference type="InterPro" id="IPR002081">
    <property type="entry name" value="Cryptochrome/DNA_photolyase_1"/>
</dbReference>
<dbReference type="InterPro" id="IPR014729">
    <property type="entry name" value="Rossmann-like_a/b/a_fold"/>
</dbReference>
<keyword evidence="5 6" id="KW-0157">Chromophore</keyword>
<dbReference type="InterPro" id="IPR005101">
    <property type="entry name" value="Cryptochr/Photolyase_FAD-bd"/>
</dbReference>
<dbReference type="PANTHER" id="PTHR11455">
    <property type="entry name" value="CRYPTOCHROME"/>
    <property type="match status" value="1"/>
</dbReference>
<evidence type="ECO:0000313" key="9">
    <source>
        <dbReference type="Proteomes" id="UP000191820"/>
    </source>
</evidence>
<keyword evidence="9" id="KW-1185">Reference proteome</keyword>
<comment type="similarity">
    <text evidence="1 6">Belongs to the DNA photolyase class-1 family.</text>
</comment>
<dbReference type="InterPro" id="IPR036134">
    <property type="entry name" value="Crypto/Photolyase_FAD-like_sf"/>
</dbReference>
<gene>
    <name evidence="8" type="ORF">SJ2017_0873</name>
</gene>
<sequence length="462" mass="53202">MSDNRCLFVFTQDLRLHDNVALNSLLRHAQSVQDGGRSNQQTPSLAFAYVFDEQWFTPRCYQQQSMGPHKLSFLLQSLADLQQQLSVLGHSLQLYFGNPVAVVTQLAEQNRINALGYSKSVGWDERQSWQQIGKNLPDVTLLAQWNNGLFNQQQMTPYIDAMNSFSQFRRKVEKAKLAVELPCDTFNGISPQPITLVSQYETDFSQFQAPSSVIFSGGEKAANKHIEHYFSSHYASDYKQTRNALDGFEHSTKFSPFLAFGNVSARALWSQLKQYERIHGANDSTYWIGFELLWREYFHWLAWQHGPQLFHFKGQATVMPLTSFFPERFKKWCLGNTPYPLVNACMKQLNTTGYMSNRGRQIVASCLVNELGLDWRYGAAYFEQQLIDYDVASNWGNWQYIAGVGVDPRGGRHFNIEKQTAMYDPQHVFIRHWLGEQWQQELALNLDSLDAADWPQEHQEAG</sequence>
<protein>
    <recommendedName>
        <fullName evidence="2 6">Cryptochrome DASH</fullName>
    </recommendedName>
</protein>
<evidence type="ECO:0000256" key="3">
    <source>
        <dbReference type="ARBA" id="ARBA00022630"/>
    </source>
</evidence>
<dbReference type="EMBL" id="CP020472">
    <property type="protein sequence ID" value="ARD21204.1"/>
    <property type="molecule type" value="Genomic_DNA"/>
</dbReference>
<evidence type="ECO:0000313" key="8">
    <source>
        <dbReference type="EMBL" id="ARD21204.1"/>
    </source>
</evidence>
<dbReference type="InterPro" id="IPR006050">
    <property type="entry name" value="DNA_photolyase_N"/>
</dbReference>
<dbReference type="InterPro" id="IPR014133">
    <property type="entry name" value="Cry_DASH"/>
</dbReference>
<proteinExistence type="inferred from homology"/>
<evidence type="ECO:0000256" key="2">
    <source>
        <dbReference type="ARBA" id="ARBA00017881"/>
    </source>
</evidence>
<dbReference type="InterPro" id="IPR036155">
    <property type="entry name" value="Crypto/Photolyase_N_sf"/>
</dbReference>
<dbReference type="PRINTS" id="PR00147">
    <property type="entry name" value="DNAPHOTLYASE"/>
</dbReference>
<dbReference type="Pfam" id="PF03441">
    <property type="entry name" value="FAD_binding_7"/>
    <property type="match status" value="1"/>
</dbReference>
<keyword evidence="3 6" id="KW-0285">Flavoprotein</keyword>
<keyword evidence="4 6" id="KW-0274">FAD</keyword>
<name>A0ABM6JIP0_9GAMM</name>
<evidence type="ECO:0000256" key="6">
    <source>
        <dbReference type="RuleBase" id="RU367151"/>
    </source>
</evidence>
<dbReference type="Gene3D" id="3.40.50.620">
    <property type="entry name" value="HUPs"/>
    <property type="match status" value="1"/>
</dbReference>
<comment type="cofactor">
    <cofactor evidence="6">
        <name>(6R)-5,10-methylene-5,6,7,8-tetrahydrofolate</name>
        <dbReference type="ChEBI" id="CHEBI:15636"/>
    </cofactor>
    <text evidence="6">Binds 1 5,10-methenyltetrahydrofolate (MTHF) per subunit.</text>
</comment>
<dbReference type="SUPFAM" id="SSF52425">
    <property type="entry name" value="Cryptochrome/photolyase, N-terminal domain"/>
    <property type="match status" value="1"/>
</dbReference>
<dbReference type="RefSeq" id="WP_080914999.1">
    <property type="nucleotide sequence ID" value="NZ_CP020472.1"/>
</dbReference>
<accession>A0ABM6JIP0</accession>
<dbReference type="NCBIfam" id="TIGR02765">
    <property type="entry name" value="crypto_DASH"/>
    <property type="match status" value="1"/>
</dbReference>
<dbReference type="Gene3D" id="1.25.40.80">
    <property type="match status" value="1"/>
</dbReference>
<dbReference type="SUPFAM" id="SSF48173">
    <property type="entry name" value="Cryptochrome/photolyase FAD-binding domain"/>
    <property type="match status" value="1"/>
</dbReference>